<dbReference type="AlphaFoldDB" id="A0A4Y7SSD6"/>
<protein>
    <submittedName>
        <fullName evidence="2">Uncharacterized protein</fullName>
    </submittedName>
</protein>
<name>A0A4Y7SSD6_COPMI</name>
<evidence type="ECO:0000313" key="3">
    <source>
        <dbReference type="Proteomes" id="UP000298030"/>
    </source>
</evidence>
<evidence type="ECO:0000256" key="1">
    <source>
        <dbReference type="SAM" id="MobiDB-lite"/>
    </source>
</evidence>
<dbReference type="Proteomes" id="UP000298030">
    <property type="component" value="Unassembled WGS sequence"/>
</dbReference>
<feature type="region of interest" description="Disordered" evidence="1">
    <location>
        <begin position="161"/>
        <end position="187"/>
    </location>
</feature>
<keyword evidence="3" id="KW-1185">Reference proteome</keyword>
<feature type="compositionally biased region" description="Basic residues" evidence="1">
    <location>
        <begin position="16"/>
        <end position="28"/>
    </location>
</feature>
<comment type="caution">
    <text evidence="2">The sequence shown here is derived from an EMBL/GenBank/DDBJ whole genome shotgun (WGS) entry which is preliminary data.</text>
</comment>
<feature type="region of interest" description="Disordered" evidence="1">
    <location>
        <begin position="274"/>
        <end position="293"/>
    </location>
</feature>
<dbReference type="EMBL" id="QPFP01000065">
    <property type="protein sequence ID" value="TEB24524.1"/>
    <property type="molecule type" value="Genomic_DNA"/>
</dbReference>
<evidence type="ECO:0000313" key="2">
    <source>
        <dbReference type="EMBL" id="TEB24524.1"/>
    </source>
</evidence>
<proteinExistence type="predicted"/>
<reference evidence="2 3" key="1">
    <citation type="journal article" date="2019" name="Nat. Ecol. Evol.">
        <title>Megaphylogeny resolves global patterns of mushroom evolution.</title>
        <authorList>
            <person name="Varga T."/>
            <person name="Krizsan K."/>
            <person name="Foldi C."/>
            <person name="Dima B."/>
            <person name="Sanchez-Garcia M."/>
            <person name="Sanchez-Ramirez S."/>
            <person name="Szollosi G.J."/>
            <person name="Szarkandi J.G."/>
            <person name="Papp V."/>
            <person name="Albert L."/>
            <person name="Andreopoulos W."/>
            <person name="Angelini C."/>
            <person name="Antonin V."/>
            <person name="Barry K.W."/>
            <person name="Bougher N.L."/>
            <person name="Buchanan P."/>
            <person name="Buyck B."/>
            <person name="Bense V."/>
            <person name="Catcheside P."/>
            <person name="Chovatia M."/>
            <person name="Cooper J."/>
            <person name="Damon W."/>
            <person name="Desjardin D."/>
            <person name="Finy P."/>
            <person name="Geml J."/>
            <person name="Haridas S."/>
            <person name="Hughes K."/>
            <person name="Justo A."/>
            <person name="Karasinski D."/>
            <person name="Kautmanova I."/>
            <person name="Kiss B."/>
            <person name="Kocsube S."/>
            <person name="Kotiranta H."/>
            <person name="LaButti K.M."/>
            <person name="Lechner B.E."/>
            <person name="Liimatainen K."/>
            <person name="Lipzen A."/>
            <person name="Lukacs Z."/>
            <person name="Mihaltcheva S."/>
            <person name="Morgado L.N."/>
            <person name="Niskanen T."/>
            <person name="Noordeloos M.E."/>
            <person name="Ohm R.A."/>
            <person name="Ortiz-Santana B."/>
            <person name="Ovrebo C."/>
            <person name="Racz N."/>
            <person name="Riley R."/>
            <person name="Savchenko A."/>
            <person name="Shiryaev A."/>
            <person name="Soop K."/>
            <person name="Spirin V."/>
            <person name="Szebenyi C."/>
            <person name="Tomsovsky M."/>
            <person name="Tulloss R.E."/>
            <person name="Uehling J."/>
            <person name="Grigoriev I.V."/>
            <person name="Vagvolgyi C."/>
            <person name="Papp T."/>
            <person name="Martin F.M."/>
            <person name="Miettinen O."/>
            <person name="Hibbett D.S."/>
            <person name="Nagy L.G."/>
        </authorList>
    </citation>
    <scope>NUCLEOTIDE SEQUENCE [LARGE SCALE GENOMIC DNA]</scope>
    <source>
        <strain evidence="2 3">FP101781</strain>
    </source>
</reference>
<sequence length="293" mass="34226">MNPLSRIHLSIQAAIGHRRGGPRSKRPQHMGPRSPSPHWPWWAHSIWLTRIHEEARGLLSVAPSLSPSSSTNYFPNSRDFSVGNMNISNTYAYSKSLFECEPFRVLHLHMGTDEYRDRRPEPSHCSWRRRITRMRDGTLQSCHEETRVAIREDIVSWIEHGEEDEEPKEDYVAQRTPRAQGRRPSLAPSRRHARAVGCWLQPFSSRRSQVQLRGARKRGLIPTLAHHMSQHDTLYEYKAHLHLAVDRHPDIFRKNLREQAERLILQPFQSIRQLRGQRKPGRRSSSSTAWMKL</sequence>
<gene>
    <name evidence="2" type="ORF">FA13DRAFT_1303314</name>
</gene>
<organism evidence="2 3">
    <name type="scientific">Coprinellus micaceus</name>
    <name type="common">Glistening ink-cap mushroom</name>
    <name type="synonym">Coprinus micaceus</name>
    <dbReference type="NCBI Taxonomy" id="71717"/>
    <lineage>
        <taxon>Eukaryota</taxon>
        <taxon>Fungi</taxon>
        <taxon>Dikarya</taxon>
        <taxon>Basidiomycota</taxon>
        <taxon>Agaricomycotina</taxon>
        <taxon>Agaricomycetes</taxon>
        <taxon>Agaricomycetidae</taxon>
        <taxon>Agaricales</taxon>
        <taxon>Agaricineae</taxon>
        <taxon>Psathyrellaceae</taxon>
        <taxon>Coprinellus</taxon>
    </lineage>
</organism>
<feature type="region of interest" description="Disordered" evidence="1">
    <location>
        <begin position="15"/>
        <end position="36"/>
    </location>
</feature>
<feature type="compositionally biased region" description="Polar residues" evidence="1">
    <location>
        <begin position="283"/>
        <end position="293"/>
    </location>
</feature>
<accession>A0A4Y7SSD6</accession>